<dbReference type="EMBL" id="NRRY01000017">
    <property type="protein sequence ID" value="MBK1619043.1"/>
    <property type="molecule type" value="Genomic_DNA"/>
</dbReference>
<protein>
    <submittedName>
        <fullName evidence="1">Uncharacterized protein</fullName>
    </submittedName>
</protein>
<accession>A0A9X0W8P8</accession>
<reference evidence="1 2" key="1">
    <citation type="journal article" date="2020" name="Microorganisms">
        <title>Osmotic Adaptation and Compatible Solute Biosynthesis of Phototrophic Bacteria as Revealed from Genome Analyses.</title>
        <authorList>
            <person name="Imhoff J.F."/>
            <person name="Rahn T."/>
            <person name="Kunzel S."/>
            <person name="Keller A."/>
            <person name="Neulinger S.C."/>
        </authorList>
    </citation>
    <scope>NUCLEOTIDE SEQUENCE [LARGE SCALE GENOMIC DNA]</scope>
    <source>
        <strain evidence="1 2">DSM 25653</strain>
    </source>
</reference>
<name>A0A9X0W8P8_9GAMM</name>
<gene>
    <name evidence="1" type="ORF">CKO42_11495</name>
</gene>
<organism evidence="1 2">
    <name type="scientific">Lamprobacter modestohalophilus</name>
    <dbReference type="NCBI Taxonomy" id="1064514"/>
    <lineage>
        <taxon>Bacteria</taxon>
        <taxon>Pseudomonadati</taxon>
        <taxon>Pseudomonadota</taxon>
        <taxon>Gammaproteobacteria</taxon>
        <taxon>Chromatiales</taxon>
        <taxon>Chromatiaceae</taxon>
        <taxon>Lamprobacter</taxon>
    </lineage>
</organism>
<comment type="caution">
    <text evidence="1">The sequence shown here is derived from an EMBL/GenBank/DDBJ whole genome shotgun (WGS) entry which is preliminary data.</text>
</comment>
<dbReference type="Proteomes" id="UP001138768">
    <property type="component" value="Unassembled WGS sequence"/>
</dbReference>
<proteinExistence type="predicted"/>
<dbReference type="AlphaFoldDB" id="A0A9X0W8P8"/>
<keyword evidence="2" id="KW-1185">Reference proteome</keyword>
<sequence length="76" mass="8574">MTVYGIIYFETTTSCDTNGWGGMTVYGSVIWEGDVYKPNANTEFVEVDYQLLGDLNDVFNMHLDSAAYVPGTWKDF</sequence>
<evidence type="ECO:0000313" key="1">
    <source>
        <dbReference type="EMBL" id="MBK1619043.1"/>
    </source>
</evidence>
<evidence type="ECO:0000313" key="2">
    <source>
        <dbReference type="Proteomes" id="UP001138768"/>
    </source>
</evidence>